<sequence>MSKGSIHEVVLVGGSTRIPKVQQLLKEFFNGKEPSRGINPDEAVAYGAAVQGGVLSNIKGTEDIVLLDTTPLTLGIETVGGVMTSLIKRNTHIPISKSQTFSTYQDNQPSVTIQVFEGERTMTKDNHFLGKFDLDGIQPAPRGVPQIEVTFEVDVNGILTVSAEDKKSGKSEKITITSEKGRLTEEEIERMIKEAEERAEDDKKLKEQVEAKNQLENYAYQIKNSVNDNEKLGGKIEEGDKKVLLDAVQDVTSFLENNATPTKEECDDKYKQLEQIAQPILAKYGGGAQQQAPGYDNNQQYGNYEEYEKDEL</sequence>
<dbReference type="SUPFAM" id="SSF100934">
    <property type="entry name" value="Heat shock protein 70kD (HSP70), C-terminal subdomain"/>
    <property type="match status" value="1"/>
</dbReference>
<evidence type="ECO:0000256" key="2">
    <source>
        <dbReference type="ARBA" id="ARBA00022741"/>
    </source>
</evidence>
<dbReference type="Gene3D" id="3.30.420.40">
    <property type="match status" value="2"/>
</dbReference>
<keyword evidence="4" id="KW-0175">Coiled coil</keyword>
<dbReference type="GeneID" id="20075071"/>
<evidence type="ECO:0000256" key="1">
    <source>
        <dbReference type="ARBA" id="ARBA00007381"/>
    </source>
</evidence>
<evidence type="ECO:0000256" key="4">
    <source>
        <dbReference type="SAM" id="Coils"/>
    </source>
</evidence>
<dbReference type="GO" id="GO:0005524">
    <property type="term" value="F:ATP binding"/>
    <property type="evidence" value="ECO:0007669"/>
    <property type="project" value="UniProtKB-KW"/>
</dbReference>
<dbReference type="Proteomes" id="UP000006769">
    <property type="component" value="Unassembled WGS sequence"/>
</dbReference>
<evidence type="ECO:0000313" key="7">
    <source>
        <dbReference type="Proteomes" id="UP000006769"/>
    </source>
</evidence>
<dbReference type="Gene3D" id="1.20.1270.10">
    <property type="match status" value="1"/>
</dbReference>
<dbReference type="InterPro" id="IPR013126">
    <property type="entry name" value="Hsp_70_fam"/>
</dbReference>
<dbReference type="Pfam" id="PF00012">
    <property type="entry name" value="HSP70"/>
    <property type="match status" value="1"/>
</dbReference>
<evidence type="ECO:0000256" key="5">
    <source>
        <dbReference type="SAM" id="MobiDB-lite"/>
    </source>
</evidence>
<protein>
    <submittedName>
        <fullName evidence="6">70 kDa heat shock protein, putative</fullName>
    </submittedName>
</protein>
<feature type="coiled-coil region" evidence="4">
    <location>
        <begin position="185"/>
        <end position="212"/>
    </location>
</feature>
<evidence type="ECO:0000313" key="6">
    <source>
        <dbReference type="EMBL" id="EKE38762.1"/>
    </source>
</evidence>
<evidence type="ECO:0000256" key="3">
    <source>
        <dbReference type="ARBA" id="ARBA00022840"/>
    </source>
</evidence>
<proteinExistence type="inferred from homology"/>
<dbReference type="InterPro" id="IPR029048">
    <property type="entry name" value="HSP70_C_sf"/>
</dbReference>
<reference evidence="6 7" key="1">
    <citation type="submission" date="2011-11" db="EMBL/GenBank/DDBJ databases">
        <authorList>
            <person name="Hannick L."/>
            <person name="Karamycheva S."/>
            <person name="Lorenzi H."/>
            <person name="Caler E."/>
        </authorList>
    </citation>
    <scope>NUCLEOTIDE SEQUENCE [LARGE SCALE GENOMIC DNA]</scope>
    <source>
        <strain evidence="6 7">P19</strain>
    </source>
</reference>
<gene>
    <name evidence="6" type="ORF">ENU1_154030</name>
</gene>
<dbReference type="VEuPathDB" id="AmoebaDB:ENU1_154030"/>
<dbReference type="RefSeq" id="XP_008858893.1">
    <property type="nucleotide sequence ID" value="XM_008860671.1"/>
</dbReference>
<dbReference type="SUPFAM" id="SSF100920">
    <property type="entry name" value="Heat shock protein 70kD (HSP70), peptide-binding domain"/>
    <property type="match status" value="1"/>
</dbReference>
<comment type="similarity">
    <text evidence="1">Belongs to the heat shock protein 70 family.</text>
</comment>
<accession>K2GY68</accession>
<dbReference type="FunFam" id="2.60.34.10:FF:000014">
    <property type="entry name" value="Chaperone protein DnaK HSP70"/>
    <property type="match status" value="1"/>
</dbReference>
<feature type="region of interest" description="Disordered" evidence="5">
    <location>
        <begin position="284"/>
        <end position="312"/>
    </location>
</feature>
<keyword evidence="6" id="KW-0346">Stress response</keyword>
<dbReference type="SUPFAM" id="SSF53067">
    <property type="entry name" value="Actin-like ATPase domain"/>
    <property type="match status" value="1"/>
</dbReference>
<keyword evidence="3" id="KW-0067">ATP-binding</keyword>
<dbReference type="InterPro" id="IPR029047">
    <property type="entry name" value="HSP70_peptide-bd_sf"/>
</dbReference>
<organism evidence="6 7">
    <name type="scientific">Entamoeba nuttalli (strain P19)</name>
    <name type="common">Amoeba</name>
    <dbReference type="NCBI Taxonomy" id="1076696"/>
    <lineage>
        <taxon>Eukaryota</taxon>
        <taxon>Amoebozoa</taxon>
        <taxon>Evosea</taxon>
        <taxon>Archamoebae</taxon>
        <taxon>Mastigamoebida</taxon>
        <taxon>Entamoebidae</taxon>
        <taxon>Entamoeba</taxon>
    </lineage>
</organism>
<dbReference type="FunFam" id="1.20.1270.10:FF:000009">
    <property type="entry name" value="DnaK-type molecular chaperone BiP"/>
    <property type="match status" value="1"/>
</dbReference>
<dbReference type="PANTHER" id="PTHR19375">
    <property type="entry name" value="HEAT SHOCK PROTEIN 70KDA"/>
    <property type="match status" value="1"/>
</dbReference>
<dbReference type="PROSITE" id="PS01036">
    <property type="entry name" value="HSP70_3"/>
    <property type="match status" value="1"/>
</dbReference>
<dbReference type="EMBL" id="JH928262">
    <property type="protein sequence ID" value="EKE38762.1"/>
    <property type="molecule type" value="Genomic_DNA"/>
</dbReference>
<dbReference type="OrthoDB" id="2401965at2759"/>
<dbReference type="InterPro" id="IPR043129">
    <property type="entry name" value="ATPase_NBD"/>
</dbReference>
<dbReference type="Gene3D" id="2.60.34.10">
    <property type="entry name" value="Substrate Binding Domain Of DNAk, Chain A, domain 1"/>
    <property type="match status" value="1"/>
</dbReference>
<dbReference type="OMA" id="SMTKGNK"/>
<dbReference type="PRINTS" id="PR00301">
    <property type="entry name" value="HEATSHOCK70"/>
</dbReference>
<dbReference type="GO" id="GO:0140662">
    <property type="term" value="F:ATP-dependent protein folding chaperone"/>
    <property type="evidence" value="ECO:0007669"/>
    <property type="project" value="InterPro"/>
</dbReference>
<dbReference type="AlphaFoldDB" id="K2GY68"/>
<keyword evidence="2" id="KW-0547">Nucleotide-binding</keyword>
<dbReference type="InterPro" id="IPR018181">
    <property type="entry name" value="Heat_shock_70_CS"/>
</dbReference>
<name>K2GY68_ENTNP</name>